<protein>
    <submittedName>
        <fullName evidence="2">Uncharacterized protein</fullName>
    </submittedName>
</protein>
<sequence length="388" mass="41870">MSLPLIPPSTLHGITLALVLEHQIAASTRCVQLIRERHIPTLHCEVFMSRASPPVCRTIEVEAGAFPSPATKLVITQHLEVSQDPPYWAWIIVGAFFDEEDNALWSTEVFVGHLDIQFESDDESTSSDSSLSETRAGQGYTDVLDSEPAGGWNPVTGRDSTGSHPTFAPMGAPIPVQGQPYIPYLGGPGYNFDAAPQYVAYGSMNPFQAYPPAAYAPGPVGGFHAAHTYSHQPNGTGNVFPRQPAPGPNIDPEMPAMQMSNTTGGVGCEPGYNYFFPAEHTKVHVLKSKSPPWQLPNSAQVPFTASHVPCDTTLEALLKGYGCTNPVPKKNRCYEVVSGGNGKWYKGFSFGGDDKDYLKKSIGEVGWDSSRAGLPGGKPVVCLWFCKN</sequence>
<feature type="region of interest" description="Disordered" evidence="1">
    <location>
        <begin position="121"/>
        <end position="165"/>
    </location>
</feature>
<proteinExistence type="predicted"/>
<gene>
    <name evidence="2" type="ORF">QQX98_001370</name>
</gene>
<organism evidence="2 3">
    <name type="scientific">Neonectria punicea</name>
    <dbReference type="NCBI Taxonomy" id="979145"/>
    <lineage>
        <taxon>Eukaryota</taxon>
        <taxon>Fungi</taxon>
        <taxon>Dikarya</taxon>
        <taxon>Ascomycota</taxon>
        <taxon>Pezizomycotina</taxon>
        <taxon>Sordariomycetes</taxon>
        <taxon>Hypocreomycetidae</taxon>
        <taxon>Hypocreales</taxon>
        <taxon>Nectriaceae</taxon>
        <taxon>Neonectria</taxon>
    </lineage>
</organism>
<name>A0ABR1HPS8_9HYPO</name>
<keyword evidence="3" id="KW-1185">Reference proteome</keyword>
<accession>A0ABR1HPS8</accession>
<dbReference type="Proteomes" id="UP001498476">
    <property type="component" value="Unassembled WGS sequence"/>
</dbReference>
<comment type="caution">
    <text evidence="2">The sequence shown here is derived from an EMBL/GenBank/DDBJ whole genome shotgun (WGS) entry which is preliminary data.</text>
</comment>
<reference evidence="2 3" key="1">
    <citation type="journal article" date="2025" name="Microbiol. Resour. Announc.">
        <title>Draft genome sequences for Neonectria magnoliae and Neonectria punicea, canker pathogens of Liriodendron tulipifera and Acer saccharum in West Virginia.</title>
        <authorList>
            <person name="Petronek H.M."/>
            <person name="Kasson M.T."/>
            <person name="Metheny A.M."/>
            <person name="Stauder C.M."/>
            <person name="Lovett B."/>
            <person name="Lynch S.C."/>
            <person name="Garnas J.R."/>
            <person name="Kasson L.R."/>
            <person name="Stajich J.E."/>
        </authorList>
    </citation>
    <scope>NUCLEOTIDE SEQUENCE [LARGE SCALE GENOMIC DNA]</scope>
    <source>
        <strain evidence="2 3">NRRL 64653</strain>
    </source>
</reference>
<evidence type="ECO:0000313" key="2">
    <source>
        <dbReference type="EMBL" id="KAK7422809.1"/>
    </source>
</evidence>
<evidence type="ECO:0000256" key="1">
    <source>
        <dbReference type="SAM" id="MobiDB-lite"/>
    </source>
</evidence>
<dbReference type="EMBL" id="JAZAVJ010000013">
    <property type="protein sequence ID" value="KAK7422809.1"/>
    <property type="molecule type" value="Genomic_DNA"/>
</dbReference>
<evidence type="ECO:0000313" key="3">
    <source>
        <dbReference type="Proteomes" id="UP001498476"/>
    </source>
</evidence>